<evidence type="ECO:0000256" key="5">
    <source>
        <dbReference type="RuleBase" id="RU363122"/>
    </source>
</evidence>
<dbReference type="Proteomes" id="UP000887566">
    <property type="component" value="Unplaced"/>
</dbReference>
<keyword evidence="5" id="KW-0813">Transport</keyword>
<accession>A0A914VU77</accession>
<feature type="transmembrane region" description="Helical" evidence="5">
    <location>
        <begin position="198"/>
        <end position="223"/>
    </location>
</feature>
<organism evidence="7 8">
    <name type="scientific">Plectus sambesii</name>
    <dbReference type="NCBI Taxonomy" id="2011161"/>
    <lineage>
        <taxon>Eukaryota</taxon>
        <taxon>Metazoa</taxon>
        <taxon>Ecdysozoa</taxon>
        <taxon>Nematoda</taxon>
        <taxon>Chromadorea</taxon>
        <taxon>Plectida</taxon>
        <taxon>Plectina</taxon>
        <taxon>Plectoidea</taxon>
        <taxon>Plectidae</taxon>
        <taxon>Plectus</taxon>
    </lineage>
</organism>
<comment type="similarity">
    <text evidence="5">Belongs to the SCAMP family.</text>
</comment>
<feature type="transmembrane region" description="Helical" evidence="5">
    <location>
        <begin position="92"/>
        <end position="117"/>
    </location>
</feature>
<dbReference type="Pfam" id="PF04144">
    <property type="entry name" value="SCAMP"/>
    <property type="match status" value="1"/>
</dbReference>
<evidence type="ECO:0000256" key="2">
    <source>
        <dbReference type="ARBA" id="ARBA00022692"/>
    </source>
</evidence>
<evidence type="ECO:0000256" key="1">
    <source>
        <dbReference type="ARBA" id="ARBA00004141"/>
    </source>
</evidence>
<keyword evidence="3 5" id="KW-1133">Transmembrane helix</keyword>
<keyword evidence="2 5" id="KW-0812">Transmembrane</keyword>
<feature type="compositionally biased region" description="Basic and acidic residues" evidence="6">
    <location>
        <begin position="22"/>
        <end position="48"/>
    </location>
</feature>
<comment type="subcellular location">
    <subcellularLocation>
        <location evidence="1 5">Membrane</location>
        <topology evidence="1 5">Multi-pass membrane protein</topology>
    </subcellularLocation>
</comment>
<dbReference type="AlphaFoldDB" id="A0A914VU77"/>
<feature type="transmembrane region" description="Helical" evidence="5">
    <location>
        <begin position="156"/>
        <end position="178"/>
    </location>
</feature>
<dbReference type="PANTHER" id="PTHR10687:SF2">
    <property type="entry name" value="SECRETORY CARRIER-ASSOCIATED MEMBRANE PROTEIN"/>
    <property type="match status" value="1"/>
</dbReference>
<evidence type="ECO:0000256" key="3">
    <source>
        <dbReference type="ARBA" id="ARBA00022989"/>
    </source>
</evidence>
<keyword evidence="4 5" id="KW-0472">Membrane</keyword>
<feature type="transmembrane region" description="Helical" evidence="5">
    <location>
        <begin position="123"/>
        <end position="144"/>
    </location>
</feature>
<dbReference type="GO" id="GO:0055038">
    <property type="term" value="C:recycling endosome membrane"/>
    <property type="evidence" value="ECO:0007669"/>
    <property type="project" value="TreeGrafter"/>
</dbReference>
<dbReference type="InterPro" id="IPR007273">
    <property type="entry name" value="SCAMP"/>
</dbReference>
<evidence type="ECO:0000256" key="4">
    <source>
        <dbReference type="ARBA" id="ARBA00023136"/>
    </source>
</evidence>
<evidence type="ECO:0000313" key="8">
    <source>
        <dbReference type="WBParaSite" id="PSAMB.scaffold2508size22830.g18119.t1"/>
    </source>
</evidence>
<feature type="region of interest" description="Disordered" evidence="6">
    <location>
        <begin position="1"/>
        <end position="60"/>
    </location>
</feature>
<dbReference type="GO" id="GO:0015031">
    <property type="term" value="P:protein transport"/>
    <property type="evidence" value="ECO:0007669"/>
    <property type="project" value="InterPro"/>
</dbReference>
<keyword evidence="7" id="KW-1185">Reference proteome</keyword>
<reference evidence="8" key="1">
    <citation type="submission" date="2022-11" db="UniProtKB">
        <authorList>
            <consortium name="WormBaseParasite"/>
        </authorList>
    </citation>
    <scope>IDENTIFICATION</scope>
</reference>
<sequence>MRSDAPPPYTHQSTGGGVSNDELFRRQEELEKKAQELRRREEELERRQRSGGAPGSMPNNWPPVPAFIPVQPCFYQDIEVEIPVQFQRTVTLVYYVWLVYILALVVNVVASLLYMLFASGGVGVFILAVIQLVLLSPCSFLFWFRPVYKAFRSDSSVNFMVFFFVLFIHSIFCFAQALGFTKYACGWISAFEAFPVSVFAGLIMLVSAIVFTAAFLGMVVSLIKVHRLYRGTGASFAKAQQEFSQGVMSDRGVQHAAGAATAAAAGYTVNQATGGRF</sequence>
<proteinExistence type="inferred from homology"/>
<evidence type="ECO:0000313" key="7">
    <source>
        <dbReference type="Proteomes" id="UP000887566"/>
    </source>
</evidence>
<evidence type="ECO:0000256" key="6">
    <source>
        <dbReference type="SAM" id="MobiDB-lite"/>
    </source>
</evidence>
<name>A0A914VU77_9BILA</name>
<dbReference type="PANTHER" id="PTHR10687">
    <property type="entry name" value="SECRETORY CARRIER-ASSOCIATED MEMBRANE PROTEIN SCAMP"/>
    <property type="match status" value="1"/>
</dbReference>
<dbReference type="GO" id="GO:0032588">
    <property type="term" value="C:trans-Golgi network membrane"/>
    <property type="evidence" value="ECO:0007669"/>
    <property type="project" value="TreeGrafter"/>
</dbReference>
<protein>
    <recommendedName>
        <fullName evidence="5">Secretory carrier-associated membrane protein</fullName>
        <shortName evidence="5">Secretory carrier membrane protein</shortName>
    </recommendedName>
</protein>
<dbReference type="WBParaSite" id="PSAMB.scaffold2508size22830.g18119.t1">
    <property type="protein sequence ID" value="PSAMB.scaffold2508size22830.g18119.t1"/>
    <property type="gene ID" value="PSAMB.scaffold2508size22830.g18119"/>
</dbReference>